<dbReference type="Proteomes" id="UP000305792">
    <property type="component" value="Unassembled WGS sequence"/>
</dbReference>
<organism evidence="2 3">
    <name type="scientific">Glycomyces paridis</name>
    <dbReference type="NCBI Taxonomy" id="2126555"/>
    <lineage>
        <taxon>Bacteria</taxon>
        <taxon>Bacillati</taxon>
        <taxon>Actinomycetota</taxon>
        <taxon>Actinomycetes</taxon>
        <taxon>Glycomycetales</taxon>
        <taxon>Glycomycetaceae</taxon>
        <taxon>Glycomyces</taxon>
    </lineage>
</organism>
<reference evidence="2 3" key="1">
    <citation type="journal article" date="2018" name="Int. J. Syst. Evol. Microbiol.">
        <title>Glycomyces paridis sp. nov., isolated from the medicinal plant Paris polyphylla.</title>
        <authorList>
            <person name="Fang X.M."/>
            <person name="Bai J.L."/>
            <person name="Su J."/>
            <person name="Zhao L.L."/>
            <person name="Liu H.Y."/>
            <person name="Ma B.P."/>
            <person name="Zhang Y.Q."/>
            <person name="Yu L.Y."/>
        </authorList>
    </citation>
    <scope>NUCLEOTIDE SEQUENCE [LARGE SCALE GENOMIC DNA]</scope>
    <source>
        <strain evidence="2 3">CPCC 204357</strain>
    </source>
</reference>
<evidence type="ECO:0000313" key="2">
    <source>
        <dbReference type="EMBL" id="THV27128.1"/>
    </source>
</evidence>
<dbReference type="EMBL" id="STGX01000012">
    <property type="protein sequence ID" value="THV27128.1"/>
    <property type="molecule type" value="Genomic_DNA"/>
</dbReference>
<name>A0A4S8PA36_9ACTN</name>
<feature type="region of interest" description="Disordered" evidence="1">
    <location>
        <begin position="315"/>
        <end position="356"/>
    </location>
</feature>
<accession>A0A4S8PA36</accession>
<gene>
    <name evidence="2" type="ORF">E9998_16845</name>
</gene>
<keyword evidence="3" id="KW-1185">Reference proteome</keyword>
<comment type="caution">
    <text evidence="2">The sequence shown here is derived from an EMBL/GenBank/DDBJ whole genome shotgun (WGS) entry which is preliminary data.</text>
</comment>
<sequence>MSDDRRFESDPPPTEFKVNGGDIQNLIQVGTVHHLHVGVENRGCDHDGECGPSIACRCACSGPRAEPFDLPQLRAWIARIMVDLQGSSGDHEARRAHLAAAYADTSDARPAAHKNMVRKLVVSGIAAYLVAAEPVPTGPVPEQVLLDLIVFGMWPVITARKLPPQWQGELAELTSPRVAALVAQARRSKTKDRDLAVEHFAAAVAARSLANAVANLFEDLADPRRGGALLLALFAAGRLGLSKVATPEGPFPHLPKDPSPADLHRTARSLLLWALGIATGVAATEAVRHHAAIEEFAEGVLDGFTLPTFEVHPSTVASWLTDPEPGDREAGTDESGDSDGGGSGSGGGDDLPGQHLVHRRLPGMRLGAPHHRQYRLHHLAHPVWNQE</sequence>
<proteinExistence type="predicted"/>
<evidence type="ECO:0000313" key="3">
    <source>
        <dbReference type="Proteomes" id="UP000305792"/>
    </source>
</evidence>
<dbReference type="AlphaFoldDB" id="A0A4S8PA36"/>
<evidence type="ECO:0000256" key="1">
    <source>
        <dbReference type="SAM" id="MobiDB-lite"/>
    </source>
</evidence>
<feature type="compositionally biased region" description="Gly residues" evidence="1">
    <location>
        <begin position="338"/>
        <end position="350"/>
    </location>
</feature>
<dbReference type="RefSeq" id="WP_136530845.1">
    <property type="nucleotide sequence ID" value="NZ_STGX01000012.1"/>
</dbReference>
<dbReference type="OrthoDB" id="5191384at2"/>
<protein>
    <submittedName>
        <fullName evidence="2">Uncharacterized protein</fullName>
    </submittedName>
</protein>